<dbReference type="EMBL" id="CP124755">
    <property type="protein sequence ID" value="WGZ89882.1"/>
    <property type="molecule type" value="Genomic_DNA"/>
</dbReference>
<gene>
    <name evidence="1" type="ORF">QJT80_10240</name>
</gene>
<reference evidence="1" key="2">
    <citation type="submission" date="2023-04" db="EMBL/GenBank/DDBJ databases">
        <authorList>
            <person name="Beletskiy A.V."/>
            <person name="Mardanov A.V."/>
            <person name="Ravin N.V."/>
        </authorList>
    </citation>
    <scope>NUCLEOTIDE SEQUENCE</scope>
    <source>
        <strain evidence="1">GKL-01</strain>
    </source>
</reference>
<protein>
    <submittedName>
        <fullName evidence="1">Uncharacterized protein</fullName>
    </submittedName>
</protein>
<dbReference type="KEGG" id="tdu:QJT80_10240"/>
<name>A0AA95KJ36_9GAMM</name>
<sequence length="77" mass="8082">MNTTKTPTHSDVINKVLEAGSIVCLMGWAAIGQEYAGGANCLDCPSGADFSNAARVVDRLLLDVCNDLETLKQGVQA</sequence>
<reference evidence="1" key="1">
    <citation type="journal article" date="2023" name="Int. J. Mol. Sci.">
        <title>Metagenomics Revealed a New Genus 'Candidatus Thiocaldithrix dubininis' gen. nov., sp. nov. and a New Species 'Candidatus Thiothrix putei' sp. nov. in the Family Thiotrichaceae, Some Members of Which Have Traits of Both Na+- and H+-Motive Energetics.</title>
        <authorList>
            <person name="Ravin N.V."/>
            <person name="Muntyan M.S."/>
            <person name="Smolyakov D.D."/>
            <person name="Rudenko T.S."/>
            <person name="Beletsky A.V."/>
            <person name="Mardanov A.V."/>
            <person name="Grabovich M.Y."/>
        </authorList>
    </citation>
    <scope>NUCLEOTIDE SEQUENCE</scope>
    <source>
        <strain evidence="1">GKL-01</strain>
    </source>
</reference>
<dbReference type="Proteomes" id="UP001300672">
    <property type="component" value="Chromosome"/>
</dbReference>
<evidence type="ECO:0000313" key="1">
    <source>
        <dbReference type="EMBL" id="WGZ89882.1"/>
    </source>
</evidence>
<accession>A0AA95KJ36</accession>
<proteinExistence type="predicted"/>
<dbReference type="AlphaFoldDB" id="A0AA95KJ36"/>
<organism evidence="1">
    <name type="scientific">Candidatus Thiocaldithrix dubininis</name>
    <dbReference type="NCBI Taxonomy" id="3080823"/>
    <lineage>
        <taxon>Bacteria</taxon>
        <taxon>Pseudomonadati</taxon>
        <taxon>Pseudomonadota</taxon>
        <taxon>Gammaproteobacteria</taxon>
        <taxon>Thiotrichales</taxon>
        <taxon>Thiotrichaceae</taxon>
        <taxon>Candidatus Thiocaldithrix</taxon>
    </lineage>
</organism>